<dbReference type="GO" id="GO:0005524">
    <property type="term" value="F:ATP binding"/>
    <property type="evidence" value="ECO:0007669"/>
    <property type="project" value="UniProtKB-UniRule"/>
</dbReference>
<dbReference type="GO" id="GO:0004740">
    <property type="term" value="F:pyruvate dehydrogenase (acetyl-transferring) kinase activity"/>
    <property type="evidence" value="ECO:0007669"/>
    <property type="project" value="UniProtKB-EC"/>
</dbReference>
<evidence type="ECO:0000256" key="5">
    <source>
        <dbReference type="ARBA" id="ARBA00022840"/>
    </source>
</evidence>
<feature type="region of interest" description="Disordered" evidence="9">
    <location>
        <begin position="96"/>
        <end position="153"/>
    </location>
</feature>
<dbReference type="EC" id="2.7.11.-" evidence="8"/>
<proteinExistence type="inferred from homology"/>
<evidence type="ECO:0000313" key="11">
    <source>
        <dbReference type="EMBL" id="OTA34875.1"/>
    </source>
</evidence>
<dbReference type="Gene3D" id="3.30.565.10">
    <property type="entry name" value="Histidine kinase-like ATPase, C-terminal domain"/>
    <property type="match status" value="1"/>
</dbReference>
<dbReference type="InterPro" id="IPR018955">
    <property type="entry name" value="BCDHK/PDK_N"/>
</dbReference>
<reference evidence="11 12" key="1">
    <citation type="submission" date="2017-01" db="EMBL/GenBank/DDBJ databases">
        <title>The recent genome duplication of the halophilic yeast Hortaea werneckii: insights from long-read sequencing.</title>
        <authorList>
            <person name="Sinha S."/>
            <person name="Flibotte S."/>
            <person name="Neira M."/>
            <person name="Lenassi M."/>
            <person name="Gostincar C."/>
            <person name="Stajich J.E."/>
            <person name="Nislow C.E."/>
        </authorList>
    </citation>
    <scope>NUCLEOTIDE SEQUENCE [LARGE SCALE GENOMIC DNA]</scope>
    <source>
        <strain evidence="11 12">EXF-2000</strain>
    </source>
</reference>
<dbReference type="OrthoDB" id="241648at2759"/>
<dbReference type="Gene3D" id="1.20.140.20">
    <property type="entry name" value="Alpha-ketoacid/pyruvate dehydrogenase kinase, N-terminal domain"/>
    <property type="match status" value="2"/>
</dbReference>
<feature type="region of interest" description="Disordered" evidence="9">
    <location>
        <begin position="489"/>
        <end position="530"/>
    </location>
</feature>
<dbReference type="Proteomes" id="UP000194280">
    <property type="component" value="Unassembled WGS sequence"/>
</dbReference>
<evidence type="ECO:0000256" key="2">
    <source>
        <dbReference type="ARBA" id="ARBA00022679"/>
    </source>
</evidence>
<name>A0A1Z5TFU2_HORWE</name>
<feature type="domain" description="Histidine kinase/HSP90-like ATPase" evidence="10">
    <location>
        <begin position="305"/>
        <end position="484"/>
    </location>
</feature>
<evidence type="ECO:0000256" key="1">
    <source>
        <dbReference type="ARBA" id="ARBA00006155"/>
    </source>
</evidence>
<sequence length="530" mass="59257">MDTIKHYSNFPATGVSLRQMVQFGQNVSTGTLFRASQFLSEELPIRLAHRVQELGDLPDGLNEMPSIRRVQDWYAQSFEEIVQLPKPSLSAEVKERLSKANNRHGRQSRILSEATPNPSVEPGQYDSTGYKKSDKPAEKESDKENVNGGSGGDMKVAAAKRYYSMADDNGDWPPELNAFNNDFSKLLEKIKRRHDPVVTTVAQGILEYKRKRQRMQIDHSIQAFLDRFYMSRIGIRMLIGQHIALTDQRTHSDPNYVGIICTKTNVRDLAQEAIENARFVCEDHYGLFDAPKVRLVCDPNLNFMYVPGHLSHMLFETLKNSLRAVVETHGSEKEEFPVTDVIVSEGREDITIKVSDEGGGIPRSSIPLVWTYMYTTVDQTPSIDPDFNKSDFKAPMAGFGYGLPISRLYARYFGGDLKMISMEGYGTDDEWDTAVKGGAAVAAAQTTTGSPSSSGLTRRVGKNELDRASSLNLAARAMKLKLKTKGLDQGLRQREVSERRQVGDAESVVNSQSGRAGEPWWRNVTMEEGV</sequence>
<keyword evidence="4 8" id="KW-0418">Kinase</keyword>
<gene>
    <name evidence="11" type="ORF">BTJ68_05551</name>
</gene>
<keyword evidence="5 8" id="KW-0067">ATP-binding</keyword>
<organism evidence="11 12">
    <name type="scientific">Hortaea werneckii EXF-2000</name>
    <dbReference type="NCBI Taxonomy" id="1157616"/>
    <lineage>
        <taxon>Eukaryota</taxon>
        <taxon>Fungi</taxon>
        <taxon>Dikarya</taxon>
        <taxon>Ascomycota</taxon>
        <taxon>Pezizomycotina</taxon>
        <taxon>Dothideomycetes</taxon>
        <taxon>Dothideomycetidae</taxon>
        <taxon>Mycosphaerellales</taxon>
        <taxon>Teratosphaeriaceae</taxon>
        <taxon>Hortaea</taxon>
    </lineage>
</organism>
<protein>
    <recommendedName>
        <fullName evidence="8">Protein-serine/threonine kinase</fullName>
        <ecNumber evidence="8">2.7.11.-</ecNumber>
    </recommendedName>
</protein>
<dbReference type="EMBL" id="MUNK01000052">
    <property type="protein sequence ID" value="OTA34875.1"/>
    <property type="molecule type" value="Genomic_DNA"/>
</dbReference>
<dbReference type="GO" id="GO:0005759">
    <property type="term" value="C:mitochondrial matrix"/>
    <property type="evidence" value="ECO:0007669"/>
    <property type="project" value="UniProtKB-SubCell"/>
</dbReference>
<dbReference type="Pfam" id="PF10436">
    <property type="entry name" value="BCDHK_Adom3"/>
    <property type="match status" value="1"/>
</dbReference>
<evidence type="ECO:0000259" key="10">
    <source>
        <dbReference type="SMART" id="SM00387"/>
    </source>
</evidence>
<dbReference type="PANTHER" id="PTHR11947:SF3">
    <property type="entry name" value="[PYRUVATE DEHYDROGENASE (ACETYL-TRANSFERRING)] KINASE, MITOCHONDRIAL"/>
    <property type="match status" value="1"/>
</dbReference>
<evidence type="ECO:0000256" key="9">
    <source>
        <dbReference type="SAM" id="MobiDB-lite"/>
    </source>
</evidence>
<dbReference type="VEuPathDB" id="FungiDB:BTJ68_05551"/>
<feature type="compositionally biased region" description="Basic and acidic residues" evidence="9">
    <location>
        <begin position="491"/>
        <end position="503"/>
    </location>
</feature>
<evidence type="ECO:0000256" key="4">
    <source>
        <dbReference type="ARBA" id="ARBA00022777"/>
    </source>
</evidence>
<dbReference type="InterPro" id="IPR003594">
    <property type="entry name" value="HATPase_dom"/>
</dbReference>
<evidence type="ECO:0000256" key="8">
    <source>
        <dbReference type="RuleBase" id="RU366032"/>
    </source>
</evidence>
<dbReference type="STRING" id="1157616.A0A1Z5TFU2"/>
<dbReference type="Pfam" id="PF02518">
    <property type="entry name" value="HATPase_c"/>
    <property type="match status" value="1"/>
</dbReference>
<evidence type="ECO:0000313" key="12">
    <source>
        <dbReference type="Proteomes" id="UP000194280"/>
    </source>
</evidence>
<keyword evidence="12" id="KW-1185">Reference proteome</keyword>
<evidence type="ECO:0000256" key="3">
    <source>
        <dbReference type="ARBA" id="ARBA00022741"/>
    </source>
</evidence>
<evidence type="ECO:0000256" key="6">
    <source>
        <dbReference type="ARBA" id="ARBA00023128"/>
    </source>
</evidence>
<comment type="similarity">
    <text evidence="1 8">Belongs to the PDK/BCKDK protein kinase family.</text>
</comment>
<keyword evidence="3 8" id="KW-0547">Nucleotide-binding</keyword>
<comment type="caution">
    <text evidence="11">The sequence shown here is derived from an EMBL/GenBank/DDBJ whole genome shotgun (WGS) entry which is preliminary data.</text>
</comment>
<dbReference type="InterPro" id="IPR036784">
    <property type="entry name" value="AK/P_DHK_N_sf"/>
</dbReference>
<comment type="catalytic activity">
    <reaction evidence="7">
        <text>L-seryl-[pyruvate dehydrogenase E1 alpha subunit] + ATP = O-phospho-L-seryl-[pyruvate dehydrogenase E1 alpha subunit] + ADP + H(+)</text>
        <dbReference type="Rhea" id="RHEA:23052"/>
        <dbReference type="Rhea" id="RHEA-COMP:13689"/>
        <dbReference type="Rhea" id="RHEA-COMP:13690"/>
        <dbReference type="ChEBI" id="CHEBI:15378"/>
        <dbReference type="ChEBI" id="CHEBI:29999"/>
        <dbReference type="ChEBI" id="CHEBI:30616"/>
        <dbReference type="ChEBI" id="CHEBI:83421"/>
        <dbReference type="ChEBI" id="CHEBI:456216"/>
        <dbReference type="EC" id="2.7.11.2"/>
    </reaction>
</comment>
<accession>A0A1Z5TFU2</accession>
<dbReference type="InterPro" id="IPR039028">
    <property type="entry name" value="BCKD/PDK"/>
</dbReference>
<dbReference type="SUPFAM" id="SSF55874">
    <property type="entry name" value="ATPase domain of HSP90 chaperone/DNA topoisomerase II/histidine kinase"/>
    <property type="match status" value="1"/>
</dbReference>
<dbReference type="InterPro" id="IPR036890">
    <property type="entry name" value="HATPase_C_sf"/>
</dbReference>
<comment type="subcellular location">
    <subcellularLocation>
        <location evidence="8">Mitochondrion matrix</location>
    </subcellularLocation>
</comment>
<keyword evidence="6 8" id="KW-0496">Mitochondrion</keyword>
<dbReference type="AlphaFoldDB" id="A0A1Z5TFU2"/>
<dbReference type="InParanoid" id="A0A1Z5TFU2"/>
<evidence type="ECO:0000256" key="7">
    <source>
        <dbReference type="ARBA" id="ARBA00048201"/>
    </source>
</evidence>
<dbReference type="SMART" id="SM00387">
    <property type="entry name" value="HATPase_c"/>
    <property type="match status" value="1"/>
</dbReference>
<feature type="compositionally biased region" description="Basic and acidic residues" evidence="9">
    <location>
        <begin position="129"/>
        <end position="145"/>
    </location>
</feature>
<keyword evidence="2 8" id="KW-0808">Transferase</keyword>
<dbReference type="GO" id="GO:0010906">
    <property type="term" value="P:regulation of glucose metabolic process"/>
    <property type="evidence" value="ECO:0007669"/>
    <property type="project" value="TreeGrafter"/>
</dbReference>
<dbReference type="SUPFAM" id="SSF69012">
    <property type="entry name" value="alpha-ketoacid dehydrogenase kinase, N-terminal domain"/>
    <property type="match status" value="1"/>
</dbReference>
<dbReference type="CDD" id="cd16929">
    <property type="entry name" value="HATPase_PDK-like"/>
    <property type="match status" value="1"/>
</dbReference>
<dbReference type="PANTHER" id="PTHR11947">
    <property type="entry name" value="PYRUVATE DEHYDROGENASE KINASE"/>
    <property type="match status" value="1"/>
</dbReference>